<dbReference type="SUPFAM" id="SSF54211">
    <property type="entry name" value="Ribosomal protein S5 domain 2-like"/>
    <property type="match status" value="1"/>
</dbReference>
<keyword evidence="2" id="KW-0547">Nucleotide-binding</keyword>
<dbReference type="InterPro" id="IPR005517">
    <property type="entry name" value="Transl_elong_EFG/EF2_IV"/>
</dbReference>
<dbReference type="PANTHER" id="PTHR42908:SF10">
    <property type="entry name" value="EUKARYOTIC TRANSLATION ELONGATION FACTOR 2"/>
    <property type="match status" value="1"/>
</dbReference>
<dbReference type="GO" id="GO:1990904">
    <property type="term" value="C:ribonucleoprotein complex"/>
    <property type="evidence" value="ECO:0007669"/>
    <property type="project" value="TreeGrafter"/>
</dbReference>
<feature type="domain" description="Translation elongation factor EFG/EF2" evidence="6">
    <location>
        <begin position="214"/>
        <end position="332"/>
    </location>
</feature>
<name>A0A9N7NCU8_STRHE</name>
<dbReference type="EMBL" id="CACSLK010027752">
    <property type="protein sequence ID" value="CAA0827626.1"/>
    <property type="molecule type" value="Genomic_DNA"/>
</dbReference>
<dbReference type="Proteomes" id="UP001153555">
    <property type="component" value="Unassembled WGS sequence"/>
</dbReference>
<keyword evidence="5" id="KW-0342">GTP-binding</keyword>
<dbReference type="AlphaFoldDB" id="A0A9N7NCU8"/>
<gene>
    <name evidence="7" type="ORF">SHERM_23321</name>
</gene>
<reference evidence="7" key="1">
    <citation type="submission" date="2019-12" db="EMBL/GenBank/DDBJ databases">
        <authorList>
            <person name="Scholes J."/>
        </authorList>
    </citation>
    <scope>NUCLEOTIDE SEQUENCE</scope>
</reference>
<dbReference type="SMART" id="SM00889">
    <property type="entry name" value="EFG_IV"/>
    <property type="match status" value="1"/>
</dbReference>
<dbReference type="InterPro" id="IPR020568">
    <property type="entry name" value="Ribosomal_Su5_D2-typ_SF"/>
</dbReference>
<dbReference type="GO" id="GO:0005525">
    <property type="term" value="F:GTP binding"/>
    <property type="evidence" value="ECO:0007669"/>
    <property type="project" value="UniProtKB-KW"/>
</dbReference>
<dbReference type="GO" id="GO:0005829">
    <property type="term" value="C:cytosol"/>
    <property type="evidence" value="ECO:0007669"/>
    <property type="project" value="TreeGrafter"/>
</dbReference>
<sequence length="450" mass="50681">MIPTYDIKKFLALARVLSGKISTGLKVRIIGPNCFKKVERMIILMGKNKKHTFDEVTSGNIVAMVGLDDVISKSATLIDAKNENYHVIKDMRLPVPPLLPINIKAQEEIAMKLLEGLTLLSKLDPMIVCNVDEKATSSISGVTEPHLDRCKNYLQDDLLGGAKITSTSPIVTFCESVLDRSDCTVMKMSRNKSICLYMVARPLDKFLAKAIDDGRIGPHVDPEFCSNILNNEFGWDRELANKIWCFGPNSTGPNILVNMCNGVVKHLDDIKGLVIEGFQKATLAGPLAGENMRNIRFELRDAKIAKDFLSRGPKQIIDAAQHVVYAAYLSAHPCLMEPIYLVEIKAIERDLCLIYQTVYNKRGHVFKEEKMSDSPFYNLQAYLPVMESLGFFTDFQARNSDIIFPLVVFDHWDIRNLDPQKSDNEVGSLVLQTRIRKKLGDMKKLSYYEN</sequence>
<dbReference type="InterPro" id="IPR014721">
    <property type="entry name" value="Ribsml_uS5_D2-typ_fold_subgr"/>
</dbReference>
<organism evidence="7 8">
    <name type="scientific">Striga hermonthica</name>
    <name type="common">Purple witchweed</name>
    <name type="synonym">Buchnera hermonthica</name>
    <dbReference type="NCBI Taxonomy" id="68872"/>
    <lineage>
        <taxon>Eukaryota</taxon>
        <taxon>Viridiplantae</taxon>
        <taxon>Streptophyta</taxon>
        <taxon>Embryophyta</taxon>
        <taxon>Tracheophyta</taxon>
        <taxon>Spermatophyta</taxon>
        <taxon>Magnoliopsida</taxon>
        <taxon>eudicotyledons</taxon>
        <taxon>Gunneridae</taxon>
        <taxon>Pentapetalae</taxon>
        <taxon>asterids</taxon>
        <taxon>lamiids</taxon>
        <taxon>Lamiales</taxon>
        <taxon>Orobanchaceae</taxon>
        <taxon>Buchnereae</taxon>
        <taxon>Striga</taxon>
    </lineage>
</organism>
<keyword evidence="7" id="KW-0687">Ribonucleoprotein</keyword>
<keyword evidence="1" id="KW-0963">Cytoplasm</keyword>
<dbReference type="Gene3D" id="3.30.70.240">
    <property type="match status" value="1"/>
</dbReference>
<dbReference type="Gene3D" id="3.30.70.870">
    <property type="entry name" value="Elongation Factor G (Translational Gtpase), domain 3"/>
    <property type="match status" value="1"/>
</dbReference>
<comment type="caution">
    <text evidence="7">The sequence shown here is derived from an EMBL/GenBank/DDBJ whole genome shotgun (WGS) entry which is preliminary data.</text>
</comment>
<proteinExistence type="predicted"/>
<dbReference type="CDD" id="cd01681">
    <property type="entry name" value="aeEF2_snRNP_like_IV"/>
    <property type="match status" value="1"/>
</dbReference>
<keyword evidence="3" id="KW-0251">Elongation factor</keyword>
<dbReference type="GO" id="GO:0003746">
    <property type="term" value="F:translation elongation factor activity"/>
    <property type="evidence" value="ECO:0007669"/>
    <property type="project" value="UniProtKB-KW"/>
</dbReference>
<evidence type="ECO:0000256" key="5">
    <source>
        <dbReference type="ARBA" id="ARBA00023134"/>
    </source>
</evidence>
<dbReference type="Pfam" id="PF22042">
    <property type="entry name" value="EF-G_D2"/>
    <property type="match status" value="1"/>
</dbReference>
<dbReference type="InterPro" id="IPR035647">
    <property type="entry name" value="EFG_III/V"/>
</dbReference>
<dbReference type="PANTHER" id="PTHR42908">
    <property type="entry name" value="TRANSLATION ELONGATION FACTOR-RELATED"/>
    <property type="match status" value="1"/>
</dbReference>
<evidence type="ECO:0000256" key="3">
    <source>
        <dbReference type="ARBA" id="ARBA00022768"/>
    </source>
</evidence>
<dbReference type="SUPFAM" id="SSF50447">
    <property type="entry name" value="Translation proteins"/>
    <property type="match status" value="1"/>
</dbReference>
<keyword evidence="8" id="KW-1185">Reference proteome</keyword>
<dbReference type="InterPro" id="IPR053905">
    <property type="entry name" value="EF-G-like_DII"/>
</dbReference>
<dbReference type="Gene3D" id="3.30.230.10">
    <property type="match status" value="1"/>
</dbReference>
<accession>A0A9N7NCU8</accession>
<dbReference type="SUPFAM" id="SSF54980">
    <property type="entry name" value="EF-G C-terminal domain-like"/>
    <property type="match status" value="1"/>
</dbReference>
<dbReference type="OrthoDB" id="203at2759"/>
<evidence type="ECO:0000256" key="4">
    <source>
        <dbReference type="ARBA" id="ARBA00022917"/>
    </source>
</evidence>
<dbReference type="GO" id="GO:0005840">
    <property type="term" value="C:ribosome"/>
    <property type="evidence" value="ECO:0007669"/>
    <property type="project" value="UniProtKB-KW"/>
</dbReference>
<protein>
    <submittedName>
        <fullName evidence="7">Ribosomal protein S5/Elongation factor G/III/V family protein</fullName>
    </submittedName>
</protein>
<dbReference type="GO" id="GO:0043022">
    <property type="term" value="F:ribosome binding"/>
    <property type="evidence" value="ECO:0007669"/>
    <property type="project" value="TreeGrafter"/>
</dbReference>
<dbReference type="InterPro" id="IPR009000">
    <property type="entry name" value="Transl_B-barrel_sf"/>
</dbReference>
<evidence type="ECO:0000313" key="8">
    <source>
        <dbReference type="Proteomes" id="UP001153555"/>
    </source>
</evidence>
<dbReference type="Pfam" id="PF03764">
    <property type="entry name" value="EFG_IV"/>
    <property type="match status" value="1"/>
</dbReference>
<dbReference type="GO" id="GO:0003924">
    <property type="term" value="F:GTPase activity"/>
    <property type="evidence" value="ECO:0007669"/>
    <property type="project" value="TreeGrafter"/>
</dbReference>
<dbReference type="Gene3D" id="2.40.30.10">
    <property type="entry name" value="Translation factors"/>
    <property type="match status" value="1"/>
</dbReference>
<evidence type="ECO:0000256" key="1">
    <source>
        <dbReference type="ARBA" id="ARBA00022490"/>
    </source>
</evidence>
<evidence type="ECO:0000256" key="2">
    <source>
        <dbReference type="ARBA" id="ARBA00022741"/>
    </source>
</evidence>
<evidence type="ECO:0000259" key="6">
    <source>
        <dbReference type="SMART" id="SM00889"/>
    </source>
</evidence>
<keyword evidence="7" id="KW-0689">Ribosomal protein</keyword>
<evidence type="ECO:0000313" key="7">
    <source>
        <dbReference type="EMBL" id="CAA0827626.1"/>
    </source>
</evidence>
<keyword evidence="4" id="KW-0648">Protein biosynthesis</keyword>